<proteinExistence type="predicted"/>
<dbReference type="AlphaFoldDB" id="A0A2I0JRI2"/>
<protein>
    <submittedName>
        <fullName evidence="1">Uncharacterized protein</fullName>
    </submittedName>
</protein>
<accession>A0A2I0JRI2</accession>
<sequence length="143" mass="16118">MVIPSLGVRDGTVRSRVGPLEGRVWVVFRLTDPDGSNRPVWSNLTRLGTREKTGRFGRLGWLFGEFSTVFGSEFSTVDPDGILRQGQRLPNPNSPPEVTVVVVFRNESRIDQICKKTPQTVRNFNPTGQFSGQNSPRWIPMEF</sequence>
<organism evidence="1 2">
    <name type="scientific">Punica granatum</name>
    <name type="common">Pomegranate</name>
    <dbReference type="NCBI Taxonomy" id="22663"/>
    <lineage>
        <taxon>Eukaryota</taxon>
        <taxon>Viridiplantae</taxon>
        <taxon>Streptophyta</taxon>
        <taxon>Embryophyta</taxon>
        <taxon>Tracheophyta</taxon>
        <taxon>Spermatophyta</taxon>
        <taxon>Magnoliopsida</taxon>
        <taxon>eudicotyledons</taxon>
        <taxon>Gunneridae</taxon>
        <taxon>Pentapetalae</taxon>
        <taxon>rosids</taxon>
        <taxon>malvids</taxon>
        <taxon>Myrtales</taxon>
        <taxon>Lythraceae</taxon>
        <taxon>Punica</taxon>
    </lineage>
</organism>
<name>A0A2I0JRI2_PUNGR</name>
<reference evidence="1 2" key="1">
    <citation type="submission" date="2017-11" db="EMBL/GenBank/DDBJ databases">
        <title>De-novo sequencing of pomegranate (Punica granatum L.) genome.</title>
        <authorList>
            <person name="Akparov Z."/>
            <person name="Amiraslanov A."/>
            <person name="Hajiyeva S."/>
            <person name="Abbasov M."/>
            <person name="Kaur K."/>
            <person name="Hamwieh A."/>
            <person name="Solovyev V."/>
            <person name="Salamov A."/>
            <person name="Braich B."/>
            <person name="Kosarev P."/>
            <person name="Mahmoud A."/>
            <person name="Hajiyev E."/>
            <person name="Babayeva S."/>
            <person name="Izzatullayeva V."/>
            <person name="Mammadov A."/>
            <person name="Mammadov A."/>
            <person name="Sharifova S."/>
            <person name="Ojaghi J."/>
            <person name="Eynullazada K."/>
            <person name="Bayramov B."/>
            <person name="Abdulazimova A."/>
            <person name="Shahmuradov I."/>
        </authorList>
    </citation>
    <scope>NUCLEOTIDE SEQUENCE [LARGE SCALE GENOMIC DNA]</scope>
    <source>
        <strain evidence="2">cv. AG2017</strain>
        <tissue evidence="1">Leaf</tissue>
    </source>
</reference>
<evidence type="ECO:0000313" key="1">
    <source>
        <dbReference type="EMBL" id="PKI58096.1"/>
    </source>
</evidence>
<gene>
    <name evidence="1" type="ORF">CRG98_021523</name>
</gene>
<dbReference type="EMBL" id="PGOL01001443">
    <property type="protein sequence ID" value="PKI58096.1"/>
    <property type="molecule type" value="Genomic_DNA"/>
</dbReference>
<evidence type="ECO:0000313" key="2">
    <source>
        <dbReference type="Proteomes" id="UP000233551"/>
    </source>
</evidence>
<keyword evidence="2" id="KW-1185">Reference proteome</keyword>
<dbReference type="Proteomes" id="UP000233551">
    <property type="component" value="Unassembled WGS sequence"/>
</dbReference>
<comment type="caution">
    <text evidence="1">The sequence shown here is derived from an EMBL/GenBank/DDBJ whole genome shotgun (WGS) entry which is preliminary data.</text>
</comment>